<keyword evidence="4" id="KW-1185">Reference proteome</keyword>
<gene>
    <name evidence="3" type="ORF">SAMN04488515_0318</name>
</gene>
<dbReference type="PANTHER" id="PTHR44757">
    <property type="entry name" value="DIGUANYLATE CYCLASE DGCP"/>
    <property type="match status" value="1"/>
</dbReference>
<dbReference type="SMART" id="SM00267">
    <property type="entry name" value="GGDEF"/>
    <property type="match status" value="1"/>
</dbReference>
<name>A0A1I0MYG0_9RHOB</name>
<dbReference type="Pfam" id="PF00563">
    <property type="entry name" value="EAL"/>
    <property type="match status" value="1"/>
</dbReference>
<feature type="domain" description="GGDEF" evidence="2">
    <location>
        <begin position="144"/>
        <end position="278"/>
    </location>
</feature>
<protein>
    <submittedName>
        <fullName evidence="3">Diguanylate cyclase (GGDEF) domain-containing protein</fullName>
    </submittedName>
</protein>
<accession>A0A1I0MYG0</accession>
<dbReference type="CDD" id="cd01948">
    <property type="entry name" value="EAL"/>
    <property type="match status" value="1"/>
</dbReference>
<dbReference type="InterPro" id="IPR000160">
    <property type="entry name" value="GGDEF_dom"/>
</dbReference>
<proteinExistence type="predicted"/>
<feature type="domain" description="EAL" evidence="1">
    <location>
        <begin position="287"/>
        <end position="542"/>
    </location>
</feature>
<organism evidence="3 4">
    <name type="scientific">Cognatiyoonia koreensis</name>
    <dbReference type="NCBI Taxonomy" id="364200"/>
    <lineage>
        <taxon>Bacteria</taxon>
        <taxon>Pseudomonadati</taxon>
        <taxon>Pseudomonadota</taxon>
        <taxon>Alphaproteobacteria</taxon>
        <taxon>Rhodobacterales</taxon>
        <taxon>Paracoccaceae</taxon>
        <taxon>Cognatiyoonia</taxon>
    </lineage>
</organism>
<dbReference type="InterPro" id="IPR052155">
    <property type="entry name" value="Biofilm_reg_signaling"/>
</dbReference>
<dbReference type="Gene3D" id="3.20.20.450">
    <property type="entry name" value="EAL domain"/>
    <property type="match status" value="1"/>
</dbReference>
<evidence type="ECO:0000313" key="3">
    <source>
        <dbReference type="EMBL" id="SEV93898.1"/>
    </source>
</evidence>
<dbReference type="SMART" id="SM00052">
    <property type="entry name" value="EAL"/>
    <property type="match status" value="1"/>
</dbReference>
<reference evidence="3 4" key="1">
    <citation type="submission" date="2016-10" db="EMBL/GenBank/DDBJ databases">
        <authorList>
            <person name="de Groot N.N."/>
        </authorList>
    </citation>
    <scope>NUCLEOTIDE SEQUENCE [LARGE SCALE GENOMIC DNA]</scope>
    <source>
        <strain evidence="3 4">DSM 17925</strain>
    </source>
</reference>
<dbReference type="CDD" id="cd01949">
    <property type="entry name" value="GGDEF"/>
    <property type="match status" value="1"/>
</dbReference>
<dbReference type="InterPro" id="IPR043128">
    <property type="entry name" value="Rev_trsase/Diguanyl_cyclase"/>
</dbReference>
<dbReference type="EMBL" id="FOIZ01000001">
    <property type="protein sequence ID" value="SEV93898.1"/>
    <property type="molecule type" value="Genomic_DNA"/>
</dbReference>
<dbReference type="Proteomes" id="UP000199167">
    <property type="component" value="Unassembled WGS sequence"/>
</dbReference>
<dbReference type="InterPro" id="IPR035919">
    <property type="entry name" value="EAL_sf"/>
</dbReference>
<dbReference type="InterPro" id="IPR029787">
    <property type="entry name" value="Nucleotide_cyclase"/>
</dbReference>
<dbReference type="NCBIfam" id="TIGR00254">
    <property type="entry name" value="GGDEF"/>
    <property type="match status" value="1"/>
</dbReference>
<dbReference type="PROSITE" id="PS50883">
    <property type="entry name" value="EAL"/>
    <property type="match status" value="1"/>
</dbReference>
<evidence type="ECO:0000259" key="1">
    <source>
        <dbReference type="PROSITE" id="PS50883"/>
    </source>
</evidence>
<dbReference type="PANTHER" id="PTHR44757:SF2">
    <property type="entry name" value="BIOFILM ARCHITECTURE MAINTENANCE PROTEIN MBAA"/>
    <property type="match status" value="1"/>
</dbReference>
<dbReference type="Pfam" id="PF00990">
    <property type="entry name" value="GGDEF"/>
    <property type="match status" value="1"/>
</dbReference>
<sequence length="552" mass="60645">MLASQFRAREALQEFLATRSSLRNSQASLLSGCDAALSKMISEAFSRENEAIYDCFEMIARSICSSLSRGEAPSRADLSELIQLVVCQLSDANNAILAAAQFIADTAQTDTEKLALIDQLTGLPNRRALEDELARRETTGLPEGTAAIMHVDLDLFKKINDTIGHAAGDAALKHATDAMASTLRNDDFLARIGGDEFVLVLYGPSTEEYLALRADQIIENISTAFLFNGKRHRIGASIGIAVKAKADGTSLAKCVINADLALYHAKNAGRGTSRFFTPFLRIQQDQKADLQSQISLGIDTHQFEPFFQPQVEGRTGKLVGLEALARWHHPTRGLLAPFHFLQAAQEAALLEKLDEYLMARTFASMRRWVDDGLNIPQVSINLTGSRLLEENLVDSMLSAIDKSNLSPSMIGIEILESAMIDNESKQIMDSIAGLAEAGFKLELDDFGTGHASISNLKNFKVDRIKIDRSFVKDIHLYPELCKITGAMIGLAHALRVDALAEGVETPEERLVLNALGCDHFQGYGVSRPIPNSEIPRWLRRTQEKKALPPIRK</sequence>
<dbReference type="SUPFAM" id="SSF55073">
    <property type="entry name" value="Nucleotide cyclase"/>
    <property type="match status" value="1"/>
</dbReference>
<evidence type="ECO:0000313" key="4">
    <source>
        <dbReference type="Proteomes" id="UP000199167"/>
    </source>
</evidence>
<dbReference type="PROSITE" id="PS50887">
    <property type="entry name" value="GGDEF"/>
    <property type="match status" value="1"/>
</dbReference>
<dbReference type="STRING" id="364200.SAMN04488515_0318"/>
<evidence type="ECO:0000259" key="2">
    <source>
        <dbReference type="PROSITE" id="PS50887"/>
    </source>
</evidence>
<dbReference type="InterPro" id="IPR001633">
    <property type="entry name" value="EAL_dom"/>
</dbReference>
<dbReference type="AlphaFoldDB" id="A0A1I0MYG0"/>
<dbReference type="SUPFAM" id="SSF141868">
    <property type="entry name" value="EAL domain-like"/>
    <property type="match status" value="1"/>
</dbReference>
<dbReference type="Gene3D" id="3.30.70.270">
    <property type="match status" value="1"/>
</dbReference>